<dbReference type="Gene3D" id="1.10.1130.10">
    <property type="entry name" value="Flavocytochrome C3, Chain A"/>
    <property type="match status" value="1"/>
</dbReference>
<reference evidence="4" key="1">
    <citation type="submission" date="2016-10" db="EMBL/GenBank/DDBJ databases">
        <authorList>
            <person name="Varghese N."/>
            <person name="Submissions S."/>
        </authorList>
    </citation>
    <scope>NUCLEOTIDE SEQUENCE [LARGE SCALE GENOMIC DNA]</scope>
    <source>
        <strain evidence="4">DSM 17834</strain>
    </source>
</reference>
<dbReference type="InterPro" id="IPR036280">
    <property type="entry name" value="Multihaem_cyt_sf"/>
</dbReference>
<name>A0A1I5WG38_9PSED</name>
<dbReference type="InterPro" id="IPR023155">
    <property type="entry name" value="Cyt_c-552/4"/>
</dbReference>
<evidence type="ECO:0000313" key="4">
    <source>
        <dbReference type="Proteomes" id="UP000198784"/>
    </source>
</evidence>
<dbReference type="RefSeq" id="WP_170862279.1">
    <property type="nucleotide sequence ID" value="NZ_FOWX01000039.1"/>
</dbReference>
<sequence>MKSQFKKNAPWLALGLLASIGLMLAAEWLRPQAVEPGVDLADIPFYQLPFGPDAEGNPRPFWPSRLKTENGRLIEPKTIQSAAACAECHQREFDEWAPSLHAIAGRDVIYEKAVEVNEDLHRNGIEKARFCEGCHAPGEVLAGRTNRFKSVMPSDAETEGLTCVMCHTATHADPVEGNGALTLAVNTGVDQLSNPMILAAPRDHSRAFGATQTNDLIASADFCGACHTENYDSSMSKAVSRQHVQSTFVEWRDSWYGRNDVTCQDCHMAPDPAAYVRQIRDGNLAKPERYAHNFVGSNYLMFDTALGSNLTYLRGGLLPGLTETKNTQLIERQGQATRELLRAAAGLELRHSEVADGQLRFSIAVQNLGAGHNLPTGVIDQKHMWLEVIVRDADGNSLYHSGAFDGVRGETDPDAVIWREDFRDAEGKRIPDHLTFITAEITHLRPGIPPKGEDLVSYQAPLAADVRGPLILETRLWYRVATQEFAYNTLKIDLVIPPFELAAATYSLNGANETRP</sequence>
<evidence type="ECO:0000256" key="1">
    <source>
        <dbReference type="ARBA" id="ARBA00022729"/>
    </source>
</evidence>
<dbReference type="InterPro" id="IPR051829">
    <property type="entry name" value="Multiheme_Cytochr_ET"/>
</dbReference>
<dbReference type="Pfam" id="PF13435">
    <property type="entry name" value="Cytochrome_C554"/>
    <property type="match status" value="1"/>
</dbReference>
<dbReference type="PANTHER" id="PTHR35038">
    <property type="entry name" value="DISSIMILATORY SULFITE REDUCTASE SIRA"/>
    <property type="match status" value="1"/>
</dbReference>
<proteinExistence type="predicted"/>
<feature type="domain" description="Cytochrome c-552/4" evidence="2">
    <location>
        <begin position="84"/>
        <end position="168"/>
    </location>
</feature>
<protein>
    <submittedName>
        <fullName evidence="3">Cytochrome c554 and c-prime</fullName>
    </submittedName>
</protein>
<dbReference type="SUPFAM" id="SSF48695">
    <property type="entry name" value="Multiheme cytochromes"/>
    <property type="match status" value="1"/>
</dbReference>
<keyword evidence="4" id="KW-1185">Reference proteome</keyword>
<evidence type="ECO:0000259" key="2">
    <source>
        <dbReference type="Pfam" id="PF13435"/>
    </source>
</evidence>
<keyword evidence="1" id="KW-0732">Signal</keyword>
<dbReference type="EMBL" id="FOWX01000039">
    <property type="protein sequence ID" value="SFQ18712.1"/>
    <property type="molecule type" value="Genomic_DNA"/>
</dbReference>
<dbReference type="Proteomes" id="UP000198784">
    <property type="component" value="Unassembled WGS sequence"/>
</dbReference>
<evidence type="ECO:0000313" key="3">
    <source>
        <dbReference type="EMBL" id="SFQ18712.1"/>
    </source>
</evidence>
<dbReference type="GO" id="GO:0016491">
    <property type="term" value="F:oxidoreductase activity"/>
    <property type="evidence" value="ECO:0007669"/>
    <property type="project" value="TreeGrafter"/>
</dbReference>
<gene>
    <name evidence="3" type="ORF">SAMN05216190_13924</name>
</gene>
<dbReference type="STRING" id="289003.SAMN05216190_13924"/>
<dbReference type="AlphaFoldDB" id="A0A1I5WG38"/>
<organism evidence="3 4">
    <name type="scientific">Pseudomonas borbori</name>
    <dbReference type="NCBI Taxonomy" id="289003"/>
    <lineage>
        <taxon>Bacteria</taxon>
        <taxon>Pseudomonadati</taxon>
        <taxon>Pseudomonadota</taxon>
        <taxon>Gammaproteobacteria</taxon>
        <taxon>Pseudomonadales</taxon>
        <taxon>Pseudomonadaceae</taxon>
        <taxon>Pseudomonas</taxon>
    </lineage>
</organism>
<dbReference type="PANTHER" id="PTHR35038:SF6">
    <property type="entry name" value="SURFACE LOCALIZED DECAHEME CYTOCHROME C LIPOPROTEIN"/>
    <property type="match status" value="1"/>
</dbReference>
<accession>A0A1I5WG38</accession>